<accession>A0A8J2KWD3</accession>
<comment type="caution">
    <text evidence="1">The sequence shown here is derived from an EMBL/GenBank/DDBJ whole genome shotgun (WGS) entry which is preliminary data.</text>
</comment>
<dbReference type="EMBL" id="CAJVCH010533561">
    <property type="protein sequence ID" value="CAG7824657.1"/>
    <property type="molecule type" value="Genomic_DNA"/>
</dbReference>
<evidence type="ECO:0000313" key="1">
    <source>
        <dbReference type="EMBL" id="CAG7824657.1"/>
    </source>
</evidence>
<proteinExistence type="predicted"/>
<organism evidence="1 2">
    <name type="scientific">Allacma fusca</name>
    <dbReference type="NCBI Taxonomy" id="39272"/>
    <lineage>
        <taxon>Eukaryota</taxon>
        <taxon>Metazoa</taxon>
        <taxon>Ecdysozoa</taxon>
        <taxon>Arthropoda</taxon>
        <taxon>Hexapoda</taxon>
        <taxon>Collembola</taxon>
        <taxon>Symphypleona</taxon>
        <taxon>Sminthuridae</taxon>
        <taxon>Allacma</taxon>
    </lineage>
</organism>
<protein>
    <submittedName>
        <fullName evidence="1">Uncharacterized protein</fullName>
    </submittedName>
</protein>
<dbReference type="Proteomes" id="UP000708208">
    <property type="component" value="Unassembled WGS sequence"/>
</dbReference>
<dbReference type="AlphaFoldDB" id="A0A8J2KWD3"/>
<name>A0A8J2KWD3_9HEXA</name>
<sequence>SELIPLSAEIISHPIYSVTLISTDLPKSLPFLDSPDLDEALLAGGYVKV</sequence>
<keyword evidence="2" id="KW-1185">Reference proteome</keyword>
<feature type="non-terminal residue" evidence="1">
    <location>
        <position position="1"/>
    </location>
</feature>
<gene>
    <name evidence="1" type="ORF">AFUS01_LOCUS34803</name>
</gene>
<reference evidence="1" key="1">
    <citation type="submission" date="2021-06" db="EMBL/GenBank/DDBJ databases">
        <authorList>
            <person name="Hodson N. C."/>
            <person name="Mongue J. A."/>
            <person name="Jaron S. K."/>
        </authorList>
    </citation>
    <scope>NUCLEOTIDE SEQUENCE</scope>
</reference>
<feature type="non-terminal residue" evidence="1">
    <location>
        <position position="49"/>
    </location>
</feature>
<evidence type="ECO:0000313" key="2">
    <source>
        <dbReference type="Proteomes" id="UP000708208"/>
    </source>
</evidence>